<evidence type="ECO:0000256" key="1">
    <source>
        <dbReference type="SAM" id="MobiDB-lite"/>
    </source>
</evidence>
<protein>
    <submittedName>
        <fullName evidence="2">Uncharacterized protein</fullName>
    </submittedName>
</protein>
<dbReference type="EMBL" id="LS974617">
    <property type="protein sequence ID" value="CAG7888124.1"/>
    <property type="molecule type" value="Genomic_DNA"/>
</dbReference>
<evidence type="ECO:0000313" key="3">
    <source>
        <dbReference type="Proteomes" id="UP000694005"/>
    </source>
</evidence>
<sequence length="56" mass="6117">MKQNQFKINKKDHNHLDAHLGDSDPGKPSLNSVVLNFISSTCLSTSTTLLFSLLCG</sequence>
<dbReference type="Proteomes" id="UP000694005">
    <property type="component" value="Chromosome A01"/>
</dbReference>
<gene>
    <name evidence="2" type="ORF">BRAPAZ1V2_A01P22000.2</name>
</gene>
<name>A0A8D9GXR2_BRACM</name>
<organism evidence="2 3">
    <name type="scientific">Brassica campestris</name>
    <name type="common">Field mustard</name>
    <dbReference type="NCBI Taxonomy" id="3711"/>
    <lineage>
        <taxon>Eukaryota</taxon>
        <taxon>Viridiplantae</taxon>
        <taxon>Streptophyta</taxon>
        <taxon>Embryophyta</taxon>
        <taxon>Tracheophyta</taxon>
        <taxon>Spermatophyta</taxon>
        <taxon>Magnoliopsida</taxon>
        <taxon>eudicotyledons</taxon>
        <taxon>Gunneridae</taxon>
        <taxon>Pentapetalae</taxon>
        <taxon>rosids</taxon>
        <taxon>malvids</taxon>
        <taxon>Brassicales</taxon>
        <taxon>Brassicaceae</taxon>
        <taxon>Brassiceae</taxon>
        <taxon>Brassica</taxon>
    </lineage>
</organism>
<reference evidence="2 3" key="1">
    <citation type="submission" date="2021-07" db="EMBL/GenBank/DDBJ databases">
        <authorList>
            <consortium name="Genoscope - CEA"/>
            <person name="William W."/>
        </authorList>
    </citation>
    <scope>NUCLEOTIDE SEQUENCE [LARGE SCALE GENOMIC DNA]</scope>
</reference>
<feature type="region of interest" description="Disordered" evidence="1">
    <location>
        <begin position="1"/>
        <end position="25"/>
    </location>
</feature>
<dbReference type="Gramene" id="A01p22000.2_BraZ1">
    <property type="protein sequence ID" value="A01p22000.2_BraZ1.CDS.1"/>
    <property type="gene ID" value="A01g22000.2_BraZ1"/>
</dbReference>
<evidence type="ECO:0000313" key="2">
    <source>
        <dbReference type="EMBL" id="CAG7888124.1"/>
    </source>
</evidence>
<accession>A0A8D9GXR2</accession>
<dbReference type="AlphaFoldDB" id="A0A8D9GXR2"/>
<proteinExistence type="predicted"/>
<feature type="compositionally biased region" description="Basic and acidic residues" evidence="1">
    <location>
        <begin position="9"/>
        <end position="25"/>
    </location>
</feature>